<protein>
    <recommendedName>
        <fullName evidence="9">Xylanolytic transcriptional activator regulatory domain-containing protein</fullName>
    </recommendedName>
</protein>
<evidence type="ECO:0000256" key="2">
    <source>
        <dbReference type="ARBA" id="ARBA00022448"/>
    </source>
</evidence>
<feature type="transmembrane region" description="Helical" evidence="8">
    <location>
        <begin position="93"/>
        <end position="119"/>
    </location>
</feature>
<dbReference type="InterPro" id="IPR007219">
    <property type="entry name" value="XnlR_reg_dom"/>
</dbReference>
<dbReference type="InterPro" id="IPR011701">
    <property type="entry name" value="MFS"/>
</dbReference>
<keyword evidence="4 8" id="KW-1133">Transmembrane helix</keyword>
<organism evidence="10 11">
    <name type="scientific">Cudoniella acicularis</name>
    <dbReference type="NCBI Taxonomy" id="354080"/>
    <lineage>
        <taxon>Eukaryota</taxon>
        <taxon>Fungi</taxon>
        <taxon>Dikarya</taxon>
        <taxon>Ascomycota</taxon>
        <taxon>Pezizomycotina</taxon>
        <taxon>Leotiomycetes</taxon>
        <taxon>Helotiales</taxon>
        <taxon>Tricladiaceae</taxon>
        <taxon>Cudoniella</taxon>
    </lineage>
</organism>
<feature type="transmembrane region" description="Helical" evidence="8">
    <location>
        <begin position="236"/>
        <end position="258"/>
    </location>
</feature>
<evidence type="ECO:0000313" key="11">
    <source>
        <dbReference type="Proteomes" id="UP000566819"/>
    </source>
</evidence>
<reference evidence="10 11" key="1">
    <citation type="submission" date="2020-03" db="EMBL/GenBank/DDBJ databases">
        <title>Draft Genome Sequence of Cudoniella acicularis.</title>
        <authorList>
            <person name="Buettner E."/>
            <person name="Kellner H."/>
        </authorList>
    </citation>
    <scope>NUCLEOTIDE SEQUENCE [LARGE SCALE GENOMIC DNA]</scope>
    <source>
        <strain evidence="10 11">DSM 108380</strain>
    </source>
</reference>
<evidence type="ECO:0000256" key="3">
    <source>
        <dbReference type="ARBA" id="ARBA00022692"/>
    </source>
</evidence>
<comment type="caution">
    <text evidence="10">The sequence shown here is derived from an EMBL/GenBank/DDBJ whole genome shotgun (WGS) entry which is preliminary data.</text>
</comment>
<dbReference type="AlphaFoldDB" id="A0A8H4W949"/>
<feature type="region of interest" description="Disordered" evidence="7">
    <location>
        <begin position="396"/>
        <end position="444"/>
    </location>
</feature>
<feature type="transmembrane region" description="Helical" evidence="8">
    <location>
        <begin position="164"/>
        <end position="186"/>
    </location>
</feature>
<dbReference type="GO" id="GO:0022857">
    <property type="term" value="F:transmembrane transporter activity"/>
    <property type="evidence" value="ECO:0007669"/>
    <property type="project" value="InterPro"/>
</dbReference>
<dbReference type="InterPro" id="IPR036259">
    <property type="entry name" value="MFS_trans_sf"/>
</dbReference>
<sequence>MTSPTEKRTIEFVEENTESTELSVESSDHIITTTSEVRLIAKCDLRLLPILFCVYTVSILDRINIGNAKIQGMPQEIKLAGIVSMCQGFVKNYFQLVVCRFFLGIFEAGVFPGSIYLISMYYKRHELHRKFALFYTSGLIAGAFGGLLAFALVKMDKLGGYSGWRWIFIMEGLATIAFSFIAKILIVDWPEDAKFLTSEEKALLKKRLDEDKGNEVSRMDRLDRNSMKRMAKDWKIYVGHRYTFTIVGIFISSIGYAILLRQGLPKCPGALPNSIRYLAVFFVSIGTSITQPLTLIWLANNMGGHLKRAFGSAMQIGFGNIGGIIASNIFIVQEAPKFKTGFGTCLGLLWKRDAGGRDDRLALPTEELENLGDDHPEFRFSGFAIIVFLRETPEPTLNEEKRKKDECGGAGGGPNGAEEPSNHNPPVSTQTPPGPASLDPDASAITESVNSPCMVAESFVPPDDSRLLHESIKTRFTSASSAIAFPKILGIALGLSDPPRLHSFGWNPGKRPEQRFIPQISICDMVTPDEMKQFADVYFREVHPFFGIVDRALFLSKSNSFWSTPNRGTDFEALMCGVFSLGSYFSPIPSPAEARVVEQGRFLLDLSTAHPPAVLSFKHVAAWTLRAIYLRSTTRPHLSWIASCTAVHIAEAIGLHRQIGEQNMKREMPRTVLPLEEDLRIRNFWAAVSINQFFAAEYSRSKVQLDMIDCKPLVSQAGDFTAQTLKIMQSIPRPRIADRAGTISDFSNALKSLAEMSIDAPFLGLLRADACFCVFRMIQAANLSVSSSQVALILEIIRVALDGVKFLRSMGQLWWNVVGVPFHSVCVLLSIGTSESLAMLPGTLETLKNIAVTCDSHLSKEALRTAFTLVQGAQLKKSRELDDLNRGLSAIGDLSEAVSQASTNGFEWELGYDMGFPDFLDLENFMGFDSAPF</sequence>
<accession>A0A8H4W949</accession>
<feature type="transmembrane region" description="Helical" evidence="8">
    <location>
        <begin position="310"/>
        <end position="331"/>
    </location>
</feature>
<dbReference type="EMBL" id="JAAMPI010000121">
    <property type="protein sequence ID" value="KAF4635414.1"/>
    <property type="molecule type" value="Genomic_DNA"/>
</dbReference>
<dbReference type="CDD" id="cd12148">
    <property type="entry name" value="fungal_TF_MHR"/>
    <property type="match status" value="1"/>
</dbReference>
<evidence type="ECO:0000256" key="7">
    <source>
        <dbReference type="SAM" id="MobiDB-lite"/>
    </source>
</evidence>
<dbReference type="GO" id="GO:0003677">
    <property type="term" value="F:DNA binding"/>
    <property type="evidence" value="ECO:0007669"/>
    <property type="project" value="InterPro"/>
</dbReference>
<dbReference type="PANTHER" id="PTHR43791">
    <property type="entry name" value="PERMEASE-RELATED"/>
    <property type="match status" value="1"/>
</dbReference>
<comment type="subcellular location">
    <subcellularLocation>
        <location evidence="1">Membrane</location>
        <topology evidence="1">Multi-pass membrane protein</topology>
    </subcellularLocation>
</comment>
<dbReference type="GO" id="GO:0016020">
    <property type="term" value="C:membrane"/>
    <property type="evidence" value="ECO:0007669"/>
    <property type="project" value="UniProtKB-SubCell"/>
</dbReference>
<feature type="transmembrane region" description="Helical" evidence="8">
    <location>
        <begin position="278"/>
        <end position="298"/>
    </location>
</feature>
<evidence type="ECO:0000256" key="6">
    <source>
        <dbReference type="ARBA" id="ARBA00023242"/>
    </source>
</evidence>
<keyword evidence="11" id="KW-1185">Reference proteome</keyword>
<keyword evidence="6" id="KW-0539">Nucleus</keyword>
<dbReference type="PANTHER" id="PTHR43791:SF52">
    <property type="entry name" value="TRANSPORTER, PUTATIVE (AFU_ORTHOLOGUE AFUA_1G11820)-RELATED"/>
    <property type="match status" value="1"/>
</dbReference>
<dbReference type="Gene3D" id="1.20.1250.20">
    <property type="entry name" value="MFS general substrate transporter like domains"/>
    <property type="match status" value="1"/>
</dbReference>
<dbReference type="GO" id="GO:0006351">
    <property type="term" value="P:DNA-templated transcription"/>
    <property type="evidence" value="ECO:0007669"/>
    <property type="project" value="InterPro"/>
</dbReference>
<evidence type="ECO:0000256" key="1">
    <source>
        <dbReference type="ARBA" id="ARBA00004141"/>
    </source>
</evidence>
<name>A0A8H4W949_9HELO</name>
<evidence type="ECO:0000256" key="5">
    <source>
        <dbReference type="ARBA" id="ARBA00023136"/>
    </source>
</evidence>
<dbReference type="SUPFAM" id="SSF103473">
    <property type="entry name" value="MFS general substrate transporter"/>
    <property type="match status" value="1"/>
</dbReference>
<evidence type="ECO:0000256" key="4">
    <source>
        <dbReference type="ARBA" id="ARBA00022989"/>
    </source>
</evidence>
<feature type="compositionally biased region" description="Basic and acidic residues" evidence="7">
    <location>
        <begin position="398"/>
        <end position="407"/>
    </location>
</feature>
<dbReference type="Pfam" id="PF07690">
    <property type="entry name" value="MFS_1"/>
    <property type="match status" value="1"/>
</dbReference>
<dbReference type="Pfam" id="PF04082">
    <property type="entry name" value="Fungal_trans"/>
    <property type="match status" value="1"/>
</dbReference>
<dbReference type="OrthoDB" id="4064873at2759"/>
<keyword evidence="5 8" id="KW-0472">Membrane</keyword>
<evidence type="ECO:0000259" key="9">
    <source>
        <dbReference type="SMART" id="SM00906"/>
    </source>
</evidence>
<dbReference type="Proteomes" id="UP000566819">
    <property type="component" value="Unassembled WGS sequence"/>
</dbReference>
<gene>
    <name evidence="10" type="ORF">G7Y89_g2683</name>
</gene>
<keyword evidence="3 8" id="KW-0812">Transmembrane</keyword>
<feature type="transmembrane region" description="Helical" evidence="8">
    <location>
        <begin position="131"/>
        <end position="152"/>
    </location>
</feature>
<evidence type="ECO:0000313" key="10">
    <source>
        <dbReference type="EMBL" id="KAF4635414.1"/>
    </source>
</evidence>
<feature type="domain" description="Xylanolytic transcriptional activator regulatory" evidence="9">
    <location>
        <begin position="639"/>
        <end position="720"/>
    </location>
</feature>
<evidence type="ECO:0000256" key="8">
    <source>
        <dbReference type="SAM" id="Phobius"/>
    </source>
</evidence>
<proteinExistence type="predicted"/>
<dbReference type="GO" id="GO:0008270">
    <property type="term" value="F:zinc ion binding"/>
    <property type="evidence" value="ECO:0007669"/>
    <property type="project" value="InterPro"/>
</dbReference>
<keyword evidence="2" id="KW-0813">Transport</keyword>
<dbReference type="SMART" id="SM00906">
    <property type="entry name" value="Fungal_trans"/>
    <property type="match status" value="1"/>
</dbReference>